<accession>A0A238UTR7</accession>
<feature type="domain" description="Outer membrane protein beta-barrel" evidence="3">
    <location>
        <begin position="37"/>
        <end position="231"/>
    </location>
</feature>
<protein>
    <submittedName>
        <fullName evidence="4">Opacity protein</fullName>
    </submittedName>
</protein>
<evidence type="ECO:0000256" key="1">
    <source>
        <dbReference type="ARBA" id="ARBA00022729"/>
    </source>
</evidence>
<keyword evidence="1 2" id="KW-0732">Signal</keyword>
<evidence type="ECO:0000256" key="2">
    <source>
        <dbReference type="SAM" id="SignalP"/>
    </source>
</evidence>
<dbReference type="Gene3D" id="2.40.160.20">
    <property type="match status" value="1"/>
</dbReference>
<dbReference type="EMBL" id="FZNN01000001">
    <property type="protein sequence ID" value="SNR25512.1"/>
    <property type="molecule type" value="Genomic_DNA"/>
</dbReference>
<dbReference type="SUPFAM" id="SSF56925">
    <property type="entry name" value="OMPA-like"/>
    <property type="match status" value="1"/>
</dbReference>
<dbReference type="OrthoDB" id="7842578at2"/>
<feature type="chain" id="PRO_5012850818" evidence="2">
    <location>
        <begin position="22"/>
        <end position="258"/>
    </location>
</feature>
<dbReference type="RefSeq" id="WP_089268572.1">
    <property type="nucleotide sequence ID" value="NZ_FZNN01000001.1"/>
</dbReference>
<dbReference type="AlphaFoldDB" id="A0A238UTR7"/>
<name>A0A238UTR7_9RHOB</name>
<dbReference type="Pfam" id="PF13505">
    <property type="entry name" value="OMP_b-brl"/>
    <property type="match status" value="1"/>
</dbReference>
<gene>
    <name evidence="4" type="ORF">SAMN06265370_101116</name>
</gene>
<keyword evidence="5" id="KW-1185">Reference proteome</keyword>
<evidence type="ECO:0000313" key="5">
    <source>
        <dbReference type="Proteomes" id="UP000198417"/>
    </source>
</evidence>
<organism evidence="4 5">
    <name type="scientific">Puniceibacterium sediminis</name>
    <dbReference type="NCBI Taxonomy" id="1608407"/>
    <lineage>
        <taxon>Bacteria</taxon>
        <taxon>Pseudomonadati</taxon>
        <taxon>Pseudomonadota</taxon>
        <taxon>Alphaproteobacteria</taxon>
        <taxon>Rhodobacterales</taxon>
        <taxon>Paracoccaceae</taxon>
        <taxon>Puniceibacterium</taxon>
    </lineage>
</organism>
<sequence>MKIRKLTLTAAALALSQYATAAGANGLTPVVENPAIALPTPASAAGPYVRGALGKARSEAQNAYWEPPGFPGDPRVHFNMDVDDASFVEAAIGYDFANGFRGDLAFSGFGEADFDGDWSHTNPTTPGPHADMSGSIKSRAMMLNGYFEPLAYMGRHESFQPFLTAGIGMARNEMSDWTRTNATSTPVSRTFEGDTNTGFAWSVGFGVSAELNTGGRPVFLEASYRYFDLGTASGSIRPCRAAARPALSRHWSSISAIT</sequence>
<dbReference type="Proteomes" id="UP000198417">
    <property type="component" value="Unassembled WGS sequence"/>
</dbReference>
<evidence type="ECO:0000259" key="3">
    <source>
        <dbReference type="Pfam" id="PF13505"/>
    </source>
</evidence>
<dbReference type="InterPro" id="IPR027385">
    <property type="entry name" value="Beta-barrel_OMP"/>
</dbReference>
<proteinExistence type="predicted"/>
<evidence type="ECO:0000313" key="4">
    <source>
        <dbReference type="EMBL" id="SNR25512.1"/>
    </source>
</evidence>
<dbReference type="InterPro" id="IPR011250">
    <property type="entry name" value="OMP/PagP_B-barrel"/>
</dbReference>
<feature type="signal peptide" evidence="2">
    <location>
        <begin position="1"/>
        <end position="21"/>
    </location>
</feature>
<reference evidence="4 5" key="1">
    <citation type="submission" date="2017-06" db="EMBL/GenBank/DDBJ databases">
        <authorList>
            <person name="Kim H.J."/>
            <person name="Triplett B.A."/>
        </authorList>
    </citation>
    <scope>NUCLEOTIDE SEQUENCE [LARGE SCALE GENOMIC DNA]</scope>
    <source>
        <strain evidence="4 5">DSM 29052</strain>
    </source>
</reference>